<sequence>MSNKQTNKKNKQQAQQQQQQKKESKKQAKNKKTKSSSCLPLLFGIFVLCGAIVGLLVYDTNVNAGGVFEKSAVGKVLKDTGALPYVEKAFTSSMKFSARGYKWTEKNVPVYYNSTCKFLTPYLEVAKDLGKIAFNGAKNAWAATVTYVNTKTPVVSNFVEQYAPGLPEKTSSVCCSTWSSLKTVTLNTYTFLVEFFKTKVFVGSLSPENLGKLLNSTQQSMSVYCDRFHKNVDYYAKLK</sequence>
<dbReference type="AlphaFoldDB" id="A0A336LL84"/>
<dbReference type="VEuPathDB" id="VectorBase:CSON007941"/>
<feature type="compositionally biased region" description="Basic residues" evidence="1">
    <location>
        <begin position="1"/>
        <end position="11"/>
    </location>
</feature>
<protein>
    <submittedName>
        <fullName evidence="3">CSON007941 protein</fullName>
    </submittedName>
</protein>
<evidence type="ECO:0000256" key="2">
    <source>
        <dbReference type="SAM" id="Phobius"/>
    </source>
</evidence>
<evidence type="ECO:0000313" key="3">
    <source>
        <dbReference type="EMBL" id="SSX17107.1"/>
    </source>
</evidence>
<accession>A0A336LL84</accession>
<dbReference type="Pfam" id="PF10151">
    <property type="entry name" value="TMEM214"/>
    <property type="match status" value="1"/>
</dbReference>
<keyword evidence="2" id="KW-0812">Transmembrane</keyword>
<dbReference type="InterPro" id="IPR019308">
    <property type="entry name" value="TMEM214"/>
</dbReference>
<gene>
    <name evidence="3" type="primary">CSON007941</name>
</gene>
<dbReference type="OMA" id="REFHEKV"/>
<reference evidence="3" key="1">
    <citation type="submission" date="2018-07" db="EMBL/GenBank/DDBJ databases">
        <authorList>
            <person name="Quirk P.G."/>
            <person name="Krulwich T.A."/>
        </authorList>
    </citation>
    <scope>NUCLEOTIDE SEQUENCE</scope>
</reference>
<evidence type="ECO:0000256" key="1">
    <source>
        <dbReference type="SAM" id="MobiDB-lite"/>
    </source>
</evidence>
<keyword evidence="2" id="KW-0472">Membrane</keyword>
<keyword evidence="2" id="KW-1133">Transmembrane helix</keyword>
<name>A0A336LL84_CULSO</name>
<proteinExistence type="predicted"/>
<dbReference type="EMBL" id="UFQT01000002">
    <property type="protein sequence ID" value="SSX17107.1"/>
    <property type="molecule type" value="Genomic_DNA"/>
</dbReference>
<organism evidence="3">
    <name type="scientific">Culicoides sonorensis</name>
    <name type="common">Biting midge</name>
    <dbReference type="NCBI Taxonomy" id="179676"/>
    <lineage>
        <taxon>Eukaryota</taxon>
        <taxon>Metazoa</taxon>
        <taxon>Ecdysozoa</taxon>
        <taxon>Arthropoda</taxon>
        <taxon>Hexapoda</taxon>
        <taxon>Insecta</taxon>
        <taxon>Pterygota</taxon>
        <taxon>Neoptera</taxon>
        <taxon>Endopterygota</taxon>
        <taxon>Diptera</taxon>
        <taxon>Nematocera</taxon>
        <taxon>Chironomoidea</taxon>
        <taxon>Ceratopogonidae</taxon>
        <taxon>Ceratopogoninae</taxon>
        <taxon>Culicoides</taxon>
        <taxon>Monoculicoides</taxon>
    </lineage>
</organism>
<feature type="region of interest" description="Disordered" evidence="1">
    <location>
        <begin position="1"/>
        <end position="31"/>
    </location>
</feature>
<feature type="transmembrane region" description="Helical" evidence="2">
    <location>
        <begin position="38"/>
        <end position="58"/>
    </location>
</feature>